<dbReference type="STRING" id="1239962.C943_03293"/>
<evidence type="ECO:0000313" key="2">
    <source>
        <dbReference type="Proteomes" id="UP000010953"/>
    </source>
</evidence>
<comment type="caution">
    <text evidence="1">The sequence shown here is derived from an EMBL/GenBank/DDBJ whole genome shotgun (WGS) entry which is preliminary data.</text>
</comment>
<dbReference type="eggNOG" id="ENOG5031GMA">
    <property type="taxonomic scope" value="Bacteria"/>
</dbReference>
<dbReference type="InParanoid" id="M7YBN9"/>
<keyword evidence="2" id="KW-1185">Reference proteome</keyword>
<evidence type="ECO:0000313" key="1">
    <source>
        <dbReference type="EMBL" id="EMS34606.1"/>
    </source>
</evidence>
<name>M7YBN9_9BACT</name>
<sequence length="159" mass="19282">MDKRGAFRDNWPFLQDPTCPPELKILAANKITAYWNYVNAHRRLFDCRNPEEQLATVKEVVENYIENRMIIAEFLHFQRHGHVLGQHPIFQEFKNYRNLRKMNPIELIKRKTALEHNIWRIESELRKKGKEHLKVDRERRLQRKRNELSEVDRIIASIK</sequence>
<proteinExistence type="predicted"/>
<dbReference type="Proteomes" id="UP000010953">
    <property type="component" value="Unassembled WGS sequence"/>
</dbReference>
<dbReference type="EMBL" id="AMZY02000005">
    <property type="protein sequence ID" value="EMS34606.1"/>
    <property type="molecule type" value="Genomic_DNA"/>
</dbReference>
<protein>
    <submittedName>
        <fullName evidence="1">Uncharacterized protein</fullName>
    </submittedName>
</protein>
<accession>M7YBN9</accession>
<gene>
    <name evidence="1" type="ORF">C943_03293</name>
</gene>
<reference evidence="1" key="1">
    <citation type="submission" date="2013-01" db="EMBL/GenBank/DDBJ databases">
        <title>Genome assembly of Mariniradius saccharolyticus AK6.</title>
        <authorList>
            <person name="Vaidya B."/>
            <person name="Khatri I."/>
            <person name="Tanuku N.R.S."/>
            <person name="Subramanian S."/>
            <person name="Pinnaka A."/>
        </authorList>
    </citation>
    <scope>NUCLEOTIDE SEQUENCE [LARGE SCALE GENOMIC DNA]</scope>
    <source>
        <strain evidence="1">AK6</strain>
    </source>
</reference>
<dbReference type="AlphaFoldDB" id="M7YBN9"/>
<organism evidence="1 2">
    <name type="scientific">Mariniradius saccharolyticus AK6</name>
    <dbReference type="NCBI Taxonomy" id="1239962"/>
    <lineage>
        <taxon>Bacteria</taxon>
        <taxon>Pseudomonadati</taxon>
        <taxon>Bacteroidota</taxon>
        <taxon>Cytophagia</taxon>
        <taxon>Cytophagales</taxon>
        <taxon>Cyclobacteriaceae</taxon>
        <taxon>Mariniradius</taxon>
    </lineage>
</organism>